<evidence type="ECO:0000313" key="2">
    <source>
        <dbReference type="EMBL" id="OUM86685.1"/>
    </source>
</evidence>
<name>A0A1Y3PH25_9BACI</name>
<reference evidence="3" key="1">
    <citation type="submission" date="2016-06" db="EMBL/GenBank/DDBJ databases">
        <authorList>
            <person name="Nascimento L."/>
            <person name="Pereira R.V."/>
            <person name="Martins L.F."/>
            <person name="Quaggio R.B."/>
            <person name="Silva A.M."/>
            <person name="Setubal J.C."/>
        </authorList>
    </citation>
    <scope>NUCLEOTIDE SEQUENCE [LARGE SCALE GENOMIC DNA]</scope>
</reference>
<accession>A0A1Y3PH25</accession>
<dbReference type="Proteomes" id="UP000196475">
    <property type="component" value="Unassembled WGS sequence"/>
</dbReference>
<dbReference type="InterPro" id="IPR010359">
    <property type="entry name" value="IrrE_HExxH"/>
</dbReference>
<proteinExistence type="predicted"/>
<dbReference type="Pfam" id="PF06114">
    <property type="entry name" value="Peptidase_M78"/>
    <property type="match status" value="1"/>
</dbReference>
<protein>
    <recommendedName>
        <fullName evidence="1">IrrE N-terminal-like domain-containing protein</fullName>
    </recommendedName>
</protein>
<dbReference type="EMBL" id="LZRT01000087">
    <property type="protein sequence ID" value="OUM86685.1"/>
    <property type="molecule type" value="Genomic_DNA"/>
</dbReference>
<evidence type="ECO:0000259" key="1">
    <source>
        <dbReference type="Pfam" id="PF06114"/>
    </source>
</evidence>
<evidence type="ECO:0000313" key="3">
    <source>
        <dbReference type="Proteomes" id="UP000196475"/>
    </source>
</evidence>
<gene>
    <name evidence="2" type="ORF">BAA01_11820</name>
</gene>
<comment type="caution">
    <text evidence="2">The sequence shown here is derived from an EMBL/GenBank/DDBJ whole genome shotgun (WGS) entry which is preliminary data.</text>
</comment>
<feature type="domain" description="IrrE N-terminal-like" evidence="1">
    <location>
        <begin position="37"/>
        <end position="151"/>
    </location>
</feature>
<sequence length="183" mass="21947">MLKYYYLTPFEQYVDNLLFSVGVNRPDQLKIDVFALKFDVWVHYLDMGSRAIERNGLKSIVIDSRLGPREQWEDFLHELCHLLRHAGNQICMKKSFREKQEAEAKLFTMYAGLPISMLRQIEWPKSNSDSEILELWTEKFGITFRLAADRLQQIKRRIHSSLFQNSFKLRDWNKTVFHQEMIW</sequence>
<organism evidence="2 3">
    <name type="scientific">Bacillus thermozeamaize</name>
    <dbReference type="NCBI Taxonomy" id="230954"/>
    <lineage>
        <taxon>Bacteria</taxon>
        <taxon>Bacillati</taxon>
        <taxon>Bacillota</taxon>
        <taxon>Bacilli</taxon>
        <taxon>Bacillales</taxon>
        <taxon>Bacillaceae</taxon>
        <taxon>Bacillus</taxon>
    </lineage>
</organism>
<dbReference type="AlphaFoldDB" id="A0A1Y3PH25"/>